<keyword evidence="6" id="KW-1185">Reference proteome</keyword>
<feature type="active site" description="Proton donor/acceptor" evidence="2">
    <location>
        <position position="624"/>
    </location>
</feature>
<evidence type="ECO:0000313" key="6">
    <source>
        <dbReference type="Proteomes" id="UP001165080"/>
    </source>
</evidence>
<dbReference type="Pfam" id="PF08450">
    <property type="entry name" value="SGL"/>
    <property type="match status" value="1"/>
</dbReference>
<sequence length="658" mass="69159">MSGRTVVEARDSDQGMGGLTPDRFAGVLAQATQGWPAVPVIACGMVGSRQGWVEAPYAPVPCPAAPRMVAVPGDPGGRPVRVICGVRQDDPADVMRGEETQIAGLLALDPDFDGIACLPGTHTKWVRISAGEICNFKSFMTGELFGLIANQSVLRHSVGEGDCDPALFRDAVSDAMSRPERGYAGLFQLRAESLLSGLDPAAARARLSGTLIGWEMAAARPWWLGSQVTIIGAPALSALYADALAAQGVPAARMSDARAVGHALIQAGITRLEVPLNSPDPLDSIRILSREFGDAAQIGAGTVLTPDQVQAVRDAGGRMVLSPNCDTGVIRATVEAGMASYPGVMTPTEAFAALAAGATGLKLFPGELIGPTGLRAMRAVLPAGTDCWAVGGVSVDNMAEWRRVGAAGFGIGSSLYKPGDSADTVAAKAAAIRMIFDDTPCTLGEGALWHPDRQSLIWFDIIGRRMFEKPLDGARRHWDFADPVSAAGIVDADLIIVASSRALSLVDLRDGAAQVLVPLEADNAATRSNDGRADPQGGFWIGTMGLNAEPGAGSIWRFHRGELRRLFPDITITNAICFSPEGDLAHFADTDRSTIWQVRLDRDGWPAGDPQVFIDLNTEGLNPDGAVIDAEGGLWGGSTARSTCPRRTCLVRPSAART</sequence>
<dbReference type="AlphaFoldDB" id="A0A9W6FA78"/>
<dbReference type="InterPro" id="IPR000887">
    <property type="entry name" value="Aldlse_KDPG_KHG"/>
</dbReference>
<organism evidence="5 6">
    <name type="scientific">Pleodorina starrii</name>
    <dbReference type="NCBI Taxonomy" id="330485"/>
    <lineage>
        <taxon>Eukaryota</taxon>
        <taxon>Viridiplantae</taxon>
        <taxon>Chlorophyta</taxon>
        <taxon>core chlorophytes</taxon>
        <taxon>Chlorophyceae</taxon>
        <taxon>CS clade</taxon>
        <taxon>Chlamydomonadales</taxon>
        <taxon>Volvocaceae</taxon>
        <taxon>Pleodorina</taxon>
    </lineage>
</organism>
<dbReference type="GO" id="GO:0008671">
    <property type="term" value="F:2-dehydro-3-deoxygalactonokinase activity"/>
    <property type="evidence" value="ECO:0007669"/>
    <property type="project" value="InterPro"/>
</dbReference>
<dbReference type="InterPro" id="IPR005511">
    <property type="entry name" value="SMP-30"/>
</dbReference>
<dbReference type="InterPro" id="IPR042258">
    <property type="entry name" value="DGOK_N"/>
</dbReference>
<comment type="cofactor">
    <cofactor evidence="3">
        <name>Zn(2+)</name>
        <dbReference type="ChEBI" id="CHEBI:29105"/>
    </cofactor>
    <text evidence="3">Binds 1 divalent metal cation per subunit.</text>
</comment>
<feature type="domain" description="SMP-30/Gluconolactonase/LRE-like region" evidence="4">
    <location>
        <begin position="443"/>
        <end position="636"/>
    </location>
</feature>
<reference evidence="5 6" key="1">
    <citation type="journal article" date="2023" name="Commun. Biol.">
        <title>Reorganization of the ancestral sex-determining regions during the evolution of trioecy in Pleodorina starrii.</title>
        <authorList>
            <person name="Takahashi K."/>
            <person name="Suzuki S."/>
            <person name="Kawai-Toyooka H."/>
            <person name="Yamamoto K."/>
            <person name="Hamaji T."/>
            <person name="Ootsuki R."/>
            <person name="Yamaguchi H."/>
            <person name="Kawachi M."/>
            <person name="Higashiyama T."/>
            <person name="Nozaki H."/>
        </authorList>
    </citation>
    <scope>NUCLEOTIDE SEQUENCE [LARGE SCALE GENOMIC DNA]</scope>
    <source>
        <strain evidence="5 6">NIES-4479</strain>
    </source>
</reference>
<dbReference type="Gene3D" id="2.120.10.30">
    <property type="entry name" value="TolB, C-terminal domain"/>
    <property type="match status" value="1"/>
</dbReference>
<accession>A0A9W6FA78</accession>
<dbReference type="Gene3D" id="3.30.420.310">
    <property type="entry name" value="2-keto-3-deoxy-galactonokinase, C-terminal domain"/>
    <property type="match status" value="1"/>
</dbReference>
<keyword evidence="3" id="KW-0479">Metal-binding</keyword>
<evidence type="ECO:0000256" key="2">
    <source>
        <dbReference type="PIRSR" id="PIRSR605511-1"/>
    </source>
</evidence>
<dbReference type="Pfam" id="PF05035">
    <property type="entry name" value="DGOK"/>
    <property type="match status" value="1"/>
</dbReference>
<protein>
    <recommendedName>
        <fullName evidence="4">SMP-30/Gluconolactonase/LRE-like region domain-containing protein</fullName>
    </recommendedName>
</protein>
<gene>
    <name evidence="5" type="primary">PLESTB003069</name>
    <name evidence="5" type="ORF">PLESTB_001837200</name>
</gene>
<dbReference type="InterPro" id="IPR013658">
    <property type="entry name" value="SGL"/>
</dbReference>
<feature type="binding site" evidence="3">
    <location>
        <position position="574"/>
    </location>
    <ligand>
        <name>a divalent metal cation</name>
        <dbReference type="ChEBI" id="CHEBI:60240"/>
    </ligand>
</feature>
<dbReference type="InterPro" id="IPR042257">
    <property type="entry name" value="DGOK_C"/>
</dbReference>
<proteinExistence type="inferred from homology"/>
<dbReference type="GO" id="GO:0004341">
    <property type="term" value="F:gluconolactonase activity"/>
    <property type="evidence" value="ECO:0007669"/>
    <property type="project" value="TreeGrafter"/>
</dbReference>
<evidence type="ECO:0000313" key="5">
    <source>
        <dbReference type="EMBL" id="GLC62069.1"/>
    </source>
</evidence>
<dbReference type="GO" id="GO:0019853">
    <property type="term" value="P:L-ascorbic acid biosynthetic process"/>
    <property type="evidence" value="ECO:0007669"/>
    <property type="project" value="TreeGrafter"/>
</dbReference>
<feature type="binding site" evidence="3">
    <location>
        <position position="527"/>
    </location>
    <ligand>
        <name>substrate</name>
    </ligand>
</feature>
<dbReference type="InterPro" id="IPR011042">
    <property type="entry name" value="6-blade_b-propeller_TolB-like"/>
</dbReference>
<keyword evidence="3" id="KW-0862">Zinc</keyword>
<feature type="binding site" evidence="3">
    <location>
        <position position="529"/>
    </location>
    <ligand>
        <name>substrate</name>
    </ligand>
</feature>
<dbReference type="CDD" id="cd00452">
    <property type="entry name" value="KDPG_aldolase"/>
    <property type="match status" value="1"/>
</dbReference>
<dbReference type="Proteomes" id="UP001165080">
    <property type="component" value="Unassembled WGS sequence"/>
</dbReference>
<feature type="binding site" evidence="3">
    <location>
        <position position="445"/>
    </location>
    <ligand>
        <name>a divalent metal cation</name>
        <dbReference type="ChEBI" id="CHEBI:60240"/>
    </ligand>
</feature>
<dbReference type="SUPFAM" id="SSF63829">
    <property type="entry name" value="Calcium-dependent phosphotriesterase"/>
    <property type="match status" value="1"/>
</dbReference>
<name>A0A9W6FA78_9CHLO</name>
<dbReference type="Gene3D" id="3.30.420.300">
    <property type="entry name" value="2-keto-3-deoxy-galactonokinase, substrate binding domain"/>
    <property type="match status" value="1"/>
</dbReference>
<evidence type="ECO:0000259" key="4">
    <source>
        <dbReference type="Pfam" id="PF08450"/>
    </source>
</evidence>
<dbReference type="PRINTS" id="PR01790">
    <property type="entry name" value="SMP30FAMILY"/>
</dbReference>
<dbReference type="NCBIfam" id="NF006600">
    <property type="entry name" value="PRK09140.1"/>
    <property type="match status" value="1"/>
</dbReference>
<feature type="binding site" evidence="3">
    <location>
        <position position="624"/>
    </location>
    <ligand>
        <name>a divalent metal cation</name>
        <dbReference type="ChEBI" id="CHEBI:60240"/>
    </ligand>
</feature>
<dbReference type="PANTHER" id="PTHR10907">
    <property type="entry name" value="REGUCALCIN"/>
    <property type="match status" value="1"/>
</dbReference>
<dbReference type="GO" id="GO:0016829">
    <property type="term" value="F:lyase activity"/>
    <property type="evidence" value="ECO:0007669"/>
    <property type="project" value="InterPro"/>
</dbReference>
<dbReference type="EMBL" id="BRXU01000058">
    <property type="protein sequence ID" value="GLC62069.1"/>
    <property type="molecule type" value="Genomic_DNA"/>
</dbReference>
<dbReference type="PANTHER" id="PTHR10907:SF47">
    <property type="entry name" value="REGUCALCIN"/>
    <property type="match status" value="1"/>
</dbReference>
<evidence type="ECO:0000256" key="3">
    <source>
        <dbReference type="PIRSR" id="PIRSR605511-2"/>
    </source>
</evidence>
<comment type="caution">
    <text evidence="5">The sequence shown here is derived from an EMBL/GenBank/DDBJ whole genome shotgun (WGS) entry which is preliminary data.</text>
</comment>
<dbReference type="InterPro" id="IPR007729">
    <property type="entry name" value="DGOK"/>
</dbReference>
<dbReference type="SUPFAM" id="SSF51569">
    <property type="entry name" value="Aldolase"/>
    <property type="match status" value="1"/>
</dbReference>
<dbReference type="GO" id="GO:0005509">
    <property type="term" value="F:calcium ion binding"/>
    <property type="evidence" value="ECO:0007669"/>
    <property type="project" value="TreeGrafter"/>
</dbReference>
<dbReference type="GO" id="GO:0034194">
    <property type="term" value="P:D-galactonate catabolic process"/>
    <property type="evidence" value="ECO:0007669"/>
    <property type="project" value="InterPro"/>
</dbReference>
<evidence type="ECO:0000256" key="1">
    <source>
        <dbReference type="ARBA" id="ARBA00008853"/>
    </source>
</evidence>
<comment type="similarity">
    <text evidence="1">Belongs to the SMP-30/CGR1 family.</text>
</comment>